<comment type="subcellular location">
    <subcellularLocation>
        <location evidence="1">Membrane</location>
        <topology evidence="1">Multi-pass membrane protein</topology>
    </subcellularLocation>
</comment>
<evidence type="ECO:0000259" key="6">
    <source>
        <dbReference type="PROSITE" id="PS50801"/>
    </source>
</evidence>
<dbReference type="Pfam" id="PF01740">
    <property type="entry name" value="STAS"/>
    <property type="match status" value="1"/>
</dbReference>
<feature type="transmembrane region" description="Helical" evidence="5">
    <location>
        <begin position="320"/>
        <end position="343"/>
    </location>
</feature>
<feature type="transmembrane region" description="Helical" evidence="5">
    <location>
        <begin position="290"/>
        <end position="308"/>
    </location>
</feature>
<feature type="transmembrane region" description="Helical" evidence="5">
    <location>
        <begin position="438"/>
        <end position="459"/>
    </location>
</feature>
<dbReference type="PANTHER" id="PTHR11814">
    <property type="entry name" value="SULFATE TRANSPORTER"/>
    <property type="match status" value="1"/>
</dbReference>
<organism evidence="7 8">
    <name type="scientific">Ditylenchus dipsaci</name>
    <dbReference type="NCBI Taxonomy" id="166011"/>
    <lineage>
        <taxon>Eukaryota</taxon>
        <taxon>Metazoa</taxon>
        <taxon>Ecdysozoa</taxon>
        <taxon>Nematoda</taxon>
        <taxon>Chromadorea</taxon>
        <taxon>Rhabditida</taxon>
        <taxon>Tylenchina</taxon>
        <taxon>Tylenchomorpha</taxon>
        <taxon>Sphaerularioidea</taxon>
        <taxon>Anguinidae</taxon>
        <taxon>Anguininae</taxon>
        <taxon>Ditylenchus</taxon>
    </lineage>
</organism>
<dbReference type="GO" id="GO:0055085">
    <property type="term" value="P:transmembrane transport"/>
    <property type="evidence" value="ECO:0007669"/>
    <property type="project" value="InterPro"/>
</dbReference>
<proteinExistence type="predicted"/>
<dbReference type="AlphaFoldDB" id="A0A915DMJ7"/>
<feature type="transmembrane region" description="Helical" evidence="5">
    <location>
        <begin position="504"/>
        <end position="534"/>
    </location>
</feature>
<dbReference type="WBParaSite" id="jg20952">
    <property type="protein sequence ID" value="jg20952"/>
    <property type="gene ID" value="jg20952"/>
</dbReference>
<dbReference type="PROSITE" id="PS50007">
    <property type="entry name" value="PIPLC_X_DOMAIN"/>
    <property type="match status" value="1"/>
</dbReference>
<evidence type="ECO:0000256" key="4">
    <source>
        <dbReference type="ARBA" id="ARBA00023136"/>
    </source>
</evidence>
<evidence type="ECO:0000256" key="1">
    <source>
        <dbReference type="ARBA" id="ARBA00004141"/>
    </source>
</evidence>
<dbReference type="Gene3D" id="3.30.750.24">
    <property type="entry name" value="STAS domain"/>
    <property type="match status" value="1"/>
</dbReference>
<keyword evidence="7" id="KW-1185">Reference proteome</keyword>
<feature type="transmembrane region" description="Helical" evidence="5">
    <location>
        <begin position="212"/>
        <end position="230"/>
    </location>
</feature>
<dbReference type="Pfam" id="PF00916">
    <property type="entry name" value="Sulfate_transp"/>
    <property type="match status" value="1"/>
</dbReference>
<feature type="transmembrane region" description="Helical" evidence="5">
    <location>
        <begin position="130"/>
        <end position="163"/>
    </location>
</feature>
<feature type="domain" description="STAS" evidence="6">
    <location>
        <begin position="560"/>
        <end position="739"/>
    </location>
</feature>
<dbReference type="InterPro" id="IPR001902">
    <property type="entry name" value="SLC26A/SulP_fam"/>
</dbReference>
<evidence type="ECO:0000313" key="7">
    <source>
        <dbReference type="Proteomes" id="UP000887574"/>
    </source>
</evidence>
<dbReference type="InterPro" id="IPR036513">
    <property type="entry name" value="STAS_dom_sf"/>
</dbReference>
<keyword evidence="2 5" id="KW-0812">Transmembrane</keyword>
<protein>
    <submittedName>
        <fullName evidence="8">STAS domain-containing protein</fullName>
    </submittedName>
</protein>
<dbReference type="InterPro" id="IPR002645">
    <property type="entry name" value="STAS_dom"/>
</dbReference>
<dbReference type="InterPro" id="IPR011547">
    <property type="entry name" value="SLC26A/SulP_dom"/>
</dbReference>
<feature type="transmembrane region" description="Helical" evidence="5">
    <location>
        <begin position="242"/>
        <end position="260"/>
    </location>
</feature>
<name>A0A915DMJ7_9BILA</name>
<sequence length="838" mass="91253">MSMDVDESQTNSNKFCGLLCCSSLLPDNFTSSTHSNRHRRASSNLNNLNPHGLKGPRYELNGVDGDNEDEERLRRSKAFFLHYFPLIRCLQEYSFKDQFLGDLSAGIALGLHSAAEGFAMAFLAGLPPIYGIYTTFCAAFVYMFFGTSVHSFMGTNVIVCFMVRNVVERVPASPYDYIYMLSSTAISSTLTGNGSAEKMSLLMETNDGLIELASTLTFFIALFQALIYLLRLDFLFCYASEFVLKGFALGISVRIVFNQLQHVLHIKIKSCMSEMSLTCLPSMLDCLDKINLHTLTISIFSILLLLAGRQILGPAIQLRLGLKTPFSLEFLLILFTSFLSYLLDGENLNLETVKYVTDRVQFTIPKLTLFSTLAIDALAMAILIQALHVQLAKELGRRHKYRVDNRQELFAFVMIGSISSLMSSHPSGQSTFRNRVGAGAKSVVANVPLVLTLLPLIIWAPLFFQSLPVCILSCIVLTSLGVYFSSVGELPLLWHISKLDVTTFVFSCLVALLSTNTSFALFASVGFAAFTIIVRTQWPKFQLLVNVTGSGVYYAEKCFYGSELLDESGVAVLRFESSLLFNNVDNFRAGVLSVANGIKGQLLGVGIGTRTGSMKSMKSTNAAAIAGFTPSFGCGVGKDVPTRSTLLISGDLVPNYDNNSELQSLSKVVILDLCSVSIIDATGVEVLKDLFMELANKKIRLLLACANSTVRTKFKIGGGFDVIPKHYFFPSVHDAVLCAQQLGGLVAPSIHMSVSMNGCRDLITLSTATSNHDLGEGASYAGLPIGIPGSSTTLGVQPENGQGAQGRTARQAMIQLAEGQALGYPDGRSYVYTWLAGE</sequence>
<evidence type="ECO:0000313" key="8">
    <source>
        <dbReference type="WBParaSite" id="jg20952"/>
    </source>
</evidence>
<dbReference type="CDD" id="cd07042">
    <property type="entry name" value="STAS_SulP_like_sulfate_transporter"/>
    <property type="match status" value="1"/>
</dbReference>
<evidence type="ECO:0000256" key="5">
    <source>
        <dbReference type="SAM" id="Phobius"/>
    </source>
</evidence>
<dbReference type="PROSITE" id="PS50801">
    <property type="entry name" value="STAS"/>
    <property type="match status" value="1"/>
</dbReference>
<evidence type="ECO:0000256" key="2">
    <source>
        <dbReference type="ARBA" id="ARBA00022692"/>
    </source>
</evidence>
<keyword evidence="4 5" id="KW-0472">Membrane</keyword>
<evidence type="ECO:0000256" key="3">
    <source>
        <dbReference type="ARBA" id="ARBA00022989"/>
    </source>
</evidence>
<keyword evidence="3 5" id="KW-1133">Transmembrane helix</keyword>
<dbReference type="Proteomes" id="UP000887574">
    <property type="component" value="Unplaced"/>
</dbReference>
<dbReference type="SUPFAM" id="SSF52091">
    <property type="entry name" value="SpoIIaa-like"/>
    <property type="match status" value="1"/>
</dbReference>
<dbReference type="GO" id="GO:0016020">
    <property type="term" value="C:membrane"/>
    <property type="evidence" value="ECO:0007669"/>
    <property type="project" value="UniProtKB-SubCell"/>
</dbReference>
<accession>A0A915DMJ7</accession>
<reference evidence="8" key="1">
    <citation type="submission" date="2022-11" db="UniProtKB">
        <authorList>
            <consortium name="WormBaseParasite"/>
        </authorList>
    </citation>
    <scope>IDENTIFICATION</scope>
</reference>
<feature type="transmembrane region" description="Helical" evidence="5">
    <location>
        <begin position="363"/>
        <end position="388"/>
    </location>
</feature>